<sequence length="572" mass="63486">MNFYVFEESTRQCSIPSSTHNICSFIQKQCDTNYFKISELYYCYLTSSLPSLLLSSLLILVLLVVILISLSILVSNYLFQNLHNLTNVLGLNNQILSFILIPLTNSLPDILNYYIALDSGSTDLVIGQLMGSLLIMFTVIIGSISILNRGYIIDHPKILMLDLVIVLIVLILFSEILSDGKITNLECWTMITGYFLYILFLIFFDKDKLKESADEEQIWIEYSNNGSFTHPYNIEDAISILSSNDDEIASYGPVFSRSPSPLPDNTNSPNGSLSLSISSSSPRSSSPLCGPTESVTEESPLLLSVPGKFSTSESSPSISVNEDSEDEIIIQIPSRSKSFVQRAFDLVDCLFLTFVPYYRKIESNYSKTIICWYIMETTAIINYQFFQIPYKYVIPLSYIVAAILVHVQVSNNVQIVSISVAGLTVSLIIVSNLAIITLQLLKNLGVIWQISDYLLGLIVFAISNSLNDGITNVTISTKINPILGINSCIGTPLLIILLGIGGSGLIVTSRSHKDILFNLTDNVVISAAGLIFSICCLIIYLPWNNYRVDAKIGNFLLLLYIVMTGVEICLEY</sequence>
<evidence type="ECO:0000256" key="8">
    <source>
        <dbReference type="SAM" id="Phobius"/>
    </source>
</evidence>
<feature type="transmembrane region" description="Helical" evidence="8">
    <location>
        <begin position="445"/>
        <end position="463"/>
    </location>
</feature>
<name>A0AB34PMF7_CANAX</name>
<evidence type="ECO:0000256" key="2">
    <source>
        <dbReference type="ARBA" id="ARBA00008170"/>
    </source>
</evidence>
<accession>A0AB34PMF7</accession>
<feature type="transmembrane region" description="Helical" evidence="8">
    <location>
        <begin position="415"/>
        <end position="438"/>
    </location>
</feature>
<dbReference type="InterPro" id="IPR044880">
    <property type="entry name" value="NCX_ion-bd_dom_sf"/>
</dbReference>
<feature type="transmembrane region" description="Helical" evidence="8">
    <location>
        <begin position="392"/>
        <end position="409"/>
    </location>
</feature>
<evidence type="ECO:0000256" key="7">
    <source>
        <dbReference type="SAM" id="MobiDB-lite"/>
    </source>
</evidence>
<proteinExistence type="inferred from homology"/>
<organism evidence="10 11">
    <name type="scientific">Candida albicans P78048</name>
    <dbReference type="NCBI Taxonomy" id="1094989"/>
    <lineage>
        <taxon>Eukaryota</taxon>
        <taxon>Fungi</taxon>
        <taxon>Dikarya</taxon>
        <taxon>Ascomycota</taxon>
        <taxon>Saccharomycotina</taxon>
        <taxon>Pichiomycetes</taxon>
        <taxon>Debaryomycetaceae</taxon>
        <taxon>Candida/Lodderomyces clade</taxon>
        <taxon>Candida</taxon>
    </lineage>
</organism>
<reference evidence="10 11" key="1">
    <citation type="submission" date="2013-12" db="EMBL/GenBank/DDBJ databases">
        <title>The Genome Sequence of Candida albicans P78048.</title>
        <authorList>
            <consortium name="The Broad Institute Genome Sequencing Platform"/>
            <consortium name="The Broad Institute Genome Sequencing Center for Infectious Disease"/>
            <person name="Cuomo C."/>
            <person name="Bennett R."/>
            <person name="Hirakawa M."/>
            <person name="Noverr M."/>
            <person name="Mitchell A."/>
            <person name="Young S.K."/>
            <person name="Zeng Q."/>
            <person name="Gargeya S."/>
            <person name="Fitzgerald M."/>
            <person name="Abouelleil A."/>
            <person name="Alvarado L."/>
            <person name="Berlin A.M."/>
            <person name="Chapman S.B."/>
            <person name="Dewar J."/>
            <person name="Goldberg J."/>
            <person name="Griggs A."/>
            <person name="Gujja S."/>
            <person name="Hansen M."/>
            <person name="Howarth C."/>
            <person name="Imamovic A."/>
            <person name="Larimer J."/>
            <person name="McCowan C."/>
            <person name="Murphy C."/>
            <person name="Pearson M."/>
            <person name="Priest M."/>
            <person name="Roberts A."/>
            <person name="Saif S."/>
            <person name="Shea T."/>
            <person name="Sykes S."/>
            <person name="Wortman J."/>
            <person name="Nusbaum C."/>
            <person name="Birren B."/>
        </authorList>
    </citation>
    <scope>NUCLEOTIDE SEQUENCE [LARGE SCALE GENOMIC DNA]</scope>
    <source>
        <strain evidence="10 11">P78048</strain>
    </source>
</reference>
<comment type="caution">
    <text evidence="10">The sequence shown here is derived from an EMBL/GenBank/DDBJ whole genome shotgun (WGS) entry which is preliminary data.</text>
</comment>
<dbReference type="AlphaFoldDB" id="A0AB34PMF7"/>
<evidence type="ECO:0000313" key="11">
    <source>
        <dbReference type="Proteomes" id="UP000030161"/>
    </source>
</evidence>
<feature type="transmembrane region" description="Helical" evidence="8">
    <location>
        <begin position="552"/>
        <end position="570"/>
    </location>
</feature>
<evidence type="ECO:0000256" key="5">
    <source>
        <dbReference type="ARBA" id="ARBA00022989"/>
    </source>
</evidence>
<evidence type="ECO:0000256" key="1">
    <source>
        <dbReference type="ARBA" id="ARBA00004141"/>
    </source>
</evidence>
<evidence type="ECO:0000313" key="10">
    <source>
        <dbReference type="EMBL" id="KGR03339.1"/>
    </source>
</evidence>
<keyword evidence="4 8" id="KW-0812">Transmembrane</keyword>
<dbReference type="InterPro" id="IPR051359">
    <property type="entry name" value="CaCA_antiporter"/>
</dbReference>
<feature type="domain" description="Sodium/calcium exchanger membrane region" evidence="9">
    <location>
        <begin position="60"/>
        <end position="203"/>
    </location>
</feature>
<feature type="transmembrane region" description="Helical" evidence="8">
    <location>
        <begin position="159"/>
        <end position="177"/>
    </location>
</feature>
<dbReference type="PANTHER" id="PTHR12266">
    <property type="entry name" value="NA+/CA2+ K+ INDEPENDENT EXCHANGER"/>
    <property type="match status" value="1"/>
</dbReference>
<gene>
    <name evidence="10" type="ORF">MG3_05747</name>
</gene>
<feature type="domain" description="Sodium/calcium exchanger membrane region" evidence="9">
    <location>
        <begin position="419"/>
        <end position="564"/>
    </location>
</feature>
<evidence type="ECO:0000259" key="9">
    <source>
        <dbReference type="Pfam" id="PF01699"/>
    </source>
</evidence>
<evidence type="ECO:0000256" key="3">
    <source>
        <dbReference type="ARBA" id="ARBA00022448"/>
    </source>
</evidence>
<comment type="subcellular location">
    <subcellularLocation>
        <location evidence="1">Membrane</location>
        <topology evidence="1">Multi-pass membrane protein</topology>
    </subcellularLocation>
</comment>
<comment type="similarity">
    <text evidence="2">Belongs to the Ca(2+):cation antiporter (CaCA) (TC 2.A.19) family.</text>
</comment>
<protein>
    <recommendedName>
        <fullName evidence="9">Sodium/calcium exchanger membrane region domain-containing protein</fullName>
    </recommendedName>
</protein>
<keyword evidence="3" id="KW-0813">Transport</keyword>
<evidence type="ECO:0000256" key="6">
    <source>
        <dbReference type="ARBA" id="ARBA00023136"/>
    </source>
</evidence>
<dbReference type="PANTHER" id="PTHR12266:SF0">
    <property type="entry name" value="MITOCHONDRIAL SODIUM_CALCIUM EXCHANGER PROTEIN"/>
    <property type="match status" value="1"/>
</dbReference>
<dbReference type="EMBL" id="AJIX01000048">
    <property type="protein sequence ID" value="KGR03339.1"/>
    <property type="molecule type" value="Genomic_DNA"/>
</dbReference>
<feature type="transmembrane region" description="Helical" evidence="8">
    <location>
        <begin position="483"/>
        <end position="507"/>
    </location>
</feature>
<dbReference type="Proteomes" id="UP000030161">
    <property type="component" value="Unassembled WGS sequence"/>
</dbReference>
<dbReference type="InterPro" id="IPR004837">
    <property type="entry name" value="NaCa_Exmemb"/>
</dbReference>
<feature type="transmembrane region" description="Helical" evidence="8">
    <location>
        <begin position="52"/>
        <end position="73"/>
    </location>
</feature>
<feature type="compositionally biased region" description="Low complexity" evidence="7">
    <location>
        <begin position="268"/>
        <end position="288"/>
    </location>
</feature>
<feature type="compositionally biased region" description="Polar residues" evidence="7">
    <location>
        <begin position="257"/>
        <end position="267"/>
    </location>
</feature>
<feature type="transmembrane region" description="Helical" evidence="8">
    <location>
        <begin position="124"/>
        <end position="147"/>
    </location>
</feature>
<keyword evidence="5 8" id="KW-1133">Transmembrane helix</keyword>
<dbReference type="GO" id="GO:0008324">
    <property type="term" value="F:monoatomic cation transmembrane transporter activity"/>
    <property type="evidence" value="ECO:0007669"/>
    <property type="project" value="TreeGrafter"/>
</dbReference>
<dbReference type="Pfam" id="PF01699">
    <property type="entry name" value="Na_Ca_ex"/>
    <property type="match status" value="2"/>
</dbReference>
<keyword evidence="6 8" id="KW-0472">Membrane</keyword>
<feature type="region of interest" description="Disordered" evidence="7">
    <location>
        <begin position="254"/>
        <end position="298"/>
    </location>
</feature>
<feature type="transmembrane region" description="Helical" evidence="8">
    <location>
        <begin position="183"/>
        <end position="204"/>
    </location>
</feature>
<evidence type="ECO:0000256" key="4">
    <source>
        <dbReference type="ARBA" id="ARBA00022692"/>
    </source>
</evidence>
<feature type="transmembrane region" description="Helical" evidence="8">
    <location>
        <begin position="519"/>
        <end position="540"/>
    </location>
</feature>
<dbReference type="GO" id="GO:0016020">
    <property type="term" value="C:membrane"/>
    <property type="evidence" value="ECO:0007669"/>
    <property type="project" value="UniProtKB-SubCell"/>
</dbReference>
<dbReference type="Gene3D" id="1.20.1420.30">
    <property type="entry name" value="NCX, central ion-binding region"/>
    <property type="match status" value="2"/>
</dbReference>
<dbReference type="GO" id="GO:0006874">
    <property type="term" value="P:intracellular calcium ion homeostasis"/>
    <property type="evidence" value="ECO:0007669"/>
    <property type="project" value="TreeGrafter"/>
</dbReference>